<dbReference type="Proteomes" id="UP000092460">
    <property type="component" value="Unassembled WGS sequence"/>
</dbReference>
<sequence length="103" mass="11761">MSHIYNQSNHTYVFALPFYFSLWNNSFTAIIPDKPLCTVVHSSLVLIFSPLPFRSTIRCSNLRTLAYCTAIALNLNLEENQELIIKTLKDQNVKCVMVASSYL</sequence>
<dbReference type="AlphaFoldDB" id="A0A1B0B3D1"/>
<evidence type="ECO:0000313" key="1">
    <source>
        <dbReference type="EnsemblMetazoa" id="GPPI017462-PA"/>
    </source>
</evidence>
<keyword evidence="2" id="KW-1185">Reference proteome</keyword>
<dbReference type="VEuPathDB" id="VectorBase:GPPI017462"/>
<reference evidence="2" key="1">
    <citation type="submission" date="2015-01" db="EMBL/GenBank/DDBJ databases">
        <authorList>
            <person name="Aksoy S."/>
            <person name="Warren W."/>
            <person name="Wilson R.K."/>
        </authorList>
    </citation>
    <scope>NUCLEOTIDE SEQUENCE [LARGE SCALE GENOMIC DNA]</scope>
    <source>
        <strain evidence="2">IAEA</strain>
    </source>
</reference>
<proteinExistence type="predicted"/>
<accession>A0A1B0B3D1</accession>
<evidence type="ECO:0000313" key="2">
    <source>
        <dbReference type="Proteomes" id="UP000092460"/>
    </source>
</evidence>
<name>A0A1B0B3D1_9MUSC</name>
<protein>
    <submittedName>
        <fullName evidence="1">Uncharacterized protein</fullName>
    </submittedName>
</protein>
<dbReference type="EnsemblMetazoa" id="GPPI017462-RA">
    <property type="protein sequence ID" value="GPPI017462-PA"/>
    <property type="gene ID" value="GPPI017462"/>
</dbReference>
<dbReference type="EMBL" id="JXJN01007811">
    <property type="status" value="NOT_ANNOTATED_CDS"/>
    <property type="molecule type" value="Genomic_DNA"/>
</dbReference>
<reference evidence="1" key="2">
    <citation type="submission" date="2020-05" db="UniProtKB">
        <authorList>
            <consortium name="EnsemblMetazoa"/>
        </authorList>
    </citation>
    <scope>IDENTIFICATION</scope>
    <source>
        <strain evidence="1">IAEA</strain>
    </source>
</reference>
<organism evidence="1 2">
    <name type="scientific">Glossina palpalis gambiensis</name>
    <dbReference type="NCBI Taxonomy" id="67801"/>
    <lineage>
        <taxon>Eukaryota</taxon>
        <taxon>Metazoa</taxon>
        <taxon>Ecdysozoa</taxon>
        <taxon>Arthropoda</taxon>
        <taxon>Hexapoda</taxon>
        <taxon>Insecta</taxon>
        <taxon>Pterygota</taxon>
        <taxon>Neoptera</taxon>
        <taxon>Endopterygota</taxon>
        <taxon>Diptera</taxon>
        <taxon>Brachycera</taxon>
        <taxon>Muscomorpha</taxon>
        <taxon>Hippoboscoidea</taxon>
        <taxon>Glossinidae</taxon>
        <taxon>Glossina</taxon>
    </lineage>
</organism>